<gene>
    <name evidence="1" type="ORF">VTK73DRAFT_9976</name>
</gene>
<evidence type="ECO:0000313" key="1">
    <source>
        <dbReference type="EMBL" id="KAL1848944.1"/>
    </source>
</evidence>
<evidence type="ECO:0000313" key="2">
    <source>
        <dbReference type="Proteomes" id="UP001586593"/>
    </source>
</evidence>
<organism evidence="1 2">
    <name type="scientific">Phialemonium thermophilum</name>
    <dbReference type="NCBI Taxonomy" id="223376"/>
    <lineage>
        <taxon>Eukaryota</taxon>
        <taxon>Fungi</taxon>
        <taxon>Dikarya</taxon>
        <taxon>Ascomycota</taxon>
        <taxon>Pezizomycotina</taxon>
        <taxon>Sordariomycetes</taxon>
        <taxon>Sordariomycetidae</taxon>
        <taxon>Cephalothecales</taxon>
        <taxon>Cephalothecaceae</taxon>
        <taxon>Phialemonium</taxon>
    </lineage>
</organism>
<proteinExistence type="predicted"/>
<sequence>MSGNSHIVPFFFFFTGYESVQKRKIRVCEELWSFPSSLRNRGMLSATPVRNLPLTIDRPRTYHRGEPPKRKKKKNAYAKDYGELIATRDWS</sequence>
<dbReference type="EMBL" id="JAZHXJ010000894">
    <property type="protein sequence ID" value="KAL1848944.1"/>
    <property type="molecule type" value="Genomic_DNA"/>
</dbReference>
<protein>
    <submittedName>
        <fullName evidence="1">Uncharacterized protein</fullName>
    </submittedName>
</protein>
<name>A0ABR3VZ27_9PEZI</name>
<dbReference type="Proteomes" id="UP001586593">
    <property type="component" value="Unassembled WGS sequence"/>
</dbReference>
<accession>A0ABR3VZ27</accession>
<comment type="caution">
    <text evidence="1">The sequence shown here is derived from an EMBL/GenBank/DDBJ whole genome shotgun (WGS) entry which is preliminary data.</text>
</comment>
<keyword evidence="2" id="KW-1185">Reference proteome</keyword>
<reference evidence="1 2" key="1">
    <citation type="journal article" date="2024" name="Commun. Biol.">
        <title>Comparative genomic analysis of thermophilic fungi reveals convergent evolutionary adaptations and gene losses.</title>
        <authorList>
            <person name="Steindorff A.S."/>
            <person name="Aguilar-Pontes M.V."/>
            <person name="Robinson A.J."/>
            <person name="Andreopoulos B."/>
            <person name="LaButti K."/>
            <person name="Kuo A."/>
            <person name="Mondo S."/>
            <person name="Riley R."/>
            <person name="Otillar R."/>
            <person name="Haridas S."/>
            <person name="Lipzen A."/>
            <person name="Grimwood J."/>
            <person name="Schmutz J."/>
            <person name="Clum A."/>
            <person name="Reid I.D."/>
            <person name="Moisan M.C."/>
            <person name="Butler G."/>
            <person name="Nguyen T.T.M."/>
            <person name="Dewar K."/>
            <person name="Conant G."/>
            <person name="Drula E."/>
            <person name="Henrissat B."/>
            <person name="Hansel C."/>
            <person name="Singer S."/>
            <person name="Hutchinson M.I."/>
            <person name="de Vries R.P."/>
            <person name="Natvig D.O."/>
            <person name="Powell A.J."/>
            <person name="Tsang A."/>
            <person name="Grigoriev I.V."/>
        </authorList>
    </citation>
    <scope>NUCLEOTIDE SEQUENCE [LARGE SCALE GENOMIC DNA]</scope>
    <source>
        <strain evidence="1 2">ATCC 24622</strain>
    </source>
</reference>